<gene>
    <name evidence="2" type="ORF">SAMN04488540_101377</name>
</gene>
<feature type="transmembrane region" description="Helical" evidence="1">
    <location>
        <begin position="265"/>
        <end position="281"/>
    </location>
</feature>
<dbReference type="EMBL" id="FNEM01000001">
    <property type="protein sequence ID" value="SDI42885.1"/>
    <property type="molecule type" value="Genomic_DNA"/>
</dbReference>
<evidence type="ECO:0000313" key="3">
    <source>
        <dbReference type="Proteomes" id="UP000199527"/>
    </source>
</evidence>
<dbReference type="GO" id="GO:0005886">
    <property type="term" value="C:plasma membrane"/>
    <property type="evidence" value="ECO:0007669"/>
    <property type="project" value="TreeGrafter"/>
</dbReference>
<reference evidence="3" key="1">
    <citation type="submission" date="2016-10" db="EMBL/GenBank/DDBJ databases">
        <authorList>
            <person name="Varghese N."/>
            <person name="Submissions S."/>
        </authorList>
    </citation>
    <scope>NUCLEOTIDE SEQUENCE [LARGE SCALE GENOMIC DNA]</scope>
    <source>
        <strain evidence="3">DSM 23317</strain>
    </source>
</reference>
<dbReference type="InterPro" id="IPR052966">
    <property type="entry name" value="Beta-lactamase_Reg"/>
</dbReference>
<dbReference type="Proteomes" id="UP000199527">
    <property type="component" value="Unassembled WGS sequence"/>
</dbReference>
<evidence type="ECO:0000256" key="1">
    <source>
        <dbReference type="SAM" id="Phobius"/>
    </source>
</evidence>
<keyword evidence="1" id="KW-1133">Transmembrane helix</keyword>
<accession>A0A1G8KHM2</accession>
<feature type="transmembrane region" description="Helical" evidence="1">
    <location>
        <begin position="143"/>
        <end position="167"/>
    </location>
</feature>
<dbReference type="GO" id="GO:0046677">
    <property type="term" value="P:response to antibiotic"/>
    <property type="evidence" value="ECO:0007669"/>
    <property type="project" value="TreeGrafter"/>
</dbReference>
<feature type="transmembrane region" description="Helical" evidence="1">
    <location>
        <begin position="69"/>
        <end position="88"/>
    </location>
</feature>
<dbReference type="RefSeq" id="WP_090361057.1">
    <property type="nucleotide sequence ID" value="NZ_FNEM01000001.1"/>
</dbReference>
<dbReference type="Pfam" id="PF17113">
    <property type="entry name" value="AmpE"/>
    <property type="match status" value="1"/>
</dbReference>
<keyword evidence="1" id="KW-0472">Membrane</keyword>
<sequence>MALFSLLVVLILERLKLIAPMLQFNVVFGAYQRTVFNDVQLRSWWRMALVLVLPAALVALLAHEVQGAAYGLWHLALWLLVGVVLFGHSELRERFKEYLQAACRGDVQACFHTADKVDVVPMDAVSEKELGQRMGQVAAWLNYRYYAAVALYFVLLGPAVATLYCTVRAYHDHFERAQLHRPLVKPLLALMDWLPARIVAFGFALTGHFSRALSVWLSLAFRPTVPARELITEVALVAEEIPLETAAPVCVQSTLSLLKLAKRNVTLLLIVVSLLTIFGFLN</sequence>
<proteinExistence type="predicted"/>
<feature type="transmembrane region" description="Helical" evidence="1">
    <location>
        <begin position="44"/>
        <end position="62"/>
    </location>
</feature>
<dbReference type="PANTHER" id="PTHR38684:SF1">
    <property type="entry name" value="PROTEIN AMPE"/>
    <property type="match status" value="1"/>
</dbReference>
<dbReference type="PANTHER" id="PTHR38684">
    <property type="entry name" value="PROTEIN AMPE"/>
    <property type="match status" value="1"/>
</dbReference>
<organism evidence="2 3">
    <name type="scientific">Ferrimonas sediminum</name>
    <dbReference type="NCBI Taxonomy" id="718193"/>
    <lineage>
        <taxon>Bacteria</taxon>
        <taxon>Pseudomonadati</taxon>
        <taxon>Pseudomonadota</taxon>
        <taxon>Gammaproteobacteria</taxon>
        <taxon>Alteromonadales</taxon>
        <taxon>Ferrimonadaceae</taxon>
        <taxon>Ferrimonas</taxon>
    </lineage>
</organism>
<keyword evidence="1" id="KW-0812">Transmembrane</keyword>
<evidence type="ECO:0000313" key="2">
    <source>
        <dbReference type="EMBL" id="SDI42885.1"/>
    </source>
</evidence>
<name>A0A1G8KHM2_9GAMM</name>
<dbReference type="AlphaFoldDB" id="A0A1G8KHM2"/>
<keyword evidence="3" id="KW-1185">Reference proteome</keyword>
<protein>
    <submittedName>
        <fullName evidence="2">Signaling modulator of AmpD, AmpE</fullName>
    </submittedName>
</protein>
<dbReference type="OrthoDB" id="9811967at2"/>
<dbReference type="NCBIfam" id="NF008219">
    <property type="entry name" value="PRK10987.1"/>
    <property type="match status" value="1"/>
</dbReference>
<dbReference type="InterPro" id="IPR031347">
    <property type="entry name" value="AmpE"/>
</dbReference>